<feature type="region of interest" description="Disordered" evidence="1">
    <location>
        <begin position="163"/>
        <end position="199"/>
    </location>
</feature>
<evidence type="ECO:0000313" key="3">
    <source>
        <dbReference type="EMBL" id="USQ77465.1"/>
    </source>
</evidence>
<keyword evidence="4" id="KW-1185">Reference proteome</keyword>
<dbReference type="RefSeq" id="WP_252622622.1">
    <property type="nucleotide sequence ID" value="NZ_CP099490.1"/>
</dbReference>
<name>A0ABY4YMH2_9MICO</name>
<feature type="domain" description="SAF" evidence="2">
    <location>
        <begin position="40"/>
        <end position="103"/>
    </location>
</feature>
<evidence type="ECO:0000256" key="1">
    <source>
        <dbReference type="SAM" id="MobiDB-lite"/>
    </source>
</evidence>
<evidence type="ECO:0000313" key="4">
    <source>
        <dbReference type="Proteomes" id="UP001056535"/>
    </source>
</evidence>
<dbReference type="InterPro" id="IPR013974">
    <property type="entry name" value="SAF"/>
</dbReference>
<accession>A0ABY4YMH2</accession>
<gene>
    <name evidence="3" type="ORF">NF557_06005</name>
</gene>
<protein>
    <submittedName>
        <fullName evidence="3">SAF domain-containing protein</fullName>
    </submittedName>
</protein>
<evidence type="ECO:0000259" key="2">
    <source>
        <dbReference type="SMART" id="SM00858"/>
    </source>
</evidence>
<dbReference type="Proteomes" id="UP001056535">
    <property type="component" value="Chromosome"/>
</dbReference>
<sequence>MARRIIAALAALILAAVGVFLVINYANNADERAMGDQETVDVLVATETIARGDSDDLATRLEVRQIPRTYVADGALESVEDVEGLVAANNLTAGQQVLASSFVTQEELRRSGDYVVPEEAQGLHQLTINLPNPQALGGSIAPGDTVGLFATFELEPPTGWVIGPNGDLVWDPDAAQSNDSGSDDSEGGGDSGGSGGSESITFTDLVLDKVLVVRVEGGYLATPTETEEGGEAQDTIHVTIALEAQDAARVIQTMQTGTVWLTLSPDAADEADIDAVVPAAPSLVTGVIE</sequence>
<reference evidence="3" key="1">
    <citation type="submission" date="2022-06" db="EMBL/GenBank/DDBJ databases">
        <title>Ornithinimicrobium JY.X270.</title>
        <authorList>
            <person name="Huang Y."/>
        </authorList>
    </citation>
    <scope>NUCLEOTIDE SEQUENCE</scope>
    <source>
        <strain evidence="3">JY.X270</strain>
    </source>
</reference>
<dbReference type="EMBL" id="CP099490">
    <property type="protein sequence ID" value="USQ77465.1"/>
    <property type="molecule type" value="Genomic_DNA"/>
</dbReference>
<organism evidence="3 4">
    <name type="scientific">Ornithinimicrobium cryptoxanthini</name>
    <dbReference type="NCBI Taxonomy" id="2934161"/>
    <lineage>
        <taxon>Bacteria</taxon>
        <taxon>Bacillati</taxon>
        <taxon>Actinomycetota</taxon>
        <taxon>Actinomycetes</taxon>
        <taxon>Micrococcales</taxon>
        <taxon>Ornithinimicrobiaceae</taxon>
        <taxon>Ornithinimicrobium</taxon>
    </lineage>
</organism>
<proteinExistence type="predicted"/>
<dbReference type="SMART" id="SM00858">
    <property type="entry name" value="SAF"/>
    <property type="match status" value="1"/>
</dbReference>
<dbReference type="CDD" id="cd11614">
    <property type="entry name" value="SAF_CpaB_FlgA_like"/>
    <property type="match status" value="1"/>
</dbReference>